<organism evidence="7 8">
    <name type="scientific">Solirubrobacter phytolaccae</name>
    <dbReference type="NCBI Taxonomy" id="1404360"/>
    <lineage>
        <taxon>Bacteria</taxon>
        <taxon>Bacillati</taxon>
        <taxon>Actinomycetota</taxon>
        <taxon>Thermoleophilia</taxon>
        <taxon>Solirubrobacterales</taxon>
        <taxon>Solirubrobacteraceae</taxon>
        <taxon>Solirubrobacter</taxon>
    </lineage>
</organism>
<dbReference type="SUPFAM" id="SSF51206">
    <property type="entry name" value="cAMP-binding domain-like"/>
    <property type="match status" value="1"/>
</dbReference>
<dbReference type="SMART" id="SM00387">
    <property type="entry name" value="HATPase_c"/>
    <property type="match status" value="1"/>
</dbReference>
<dbReference type="AlphaFoldDB" id="A0A9X3NDL0"/>
<dbReference type="InterPro" id="IPR004358">
    <property type="entry name" value="Sig_transdc_His_kin-like_C"/>
</dbReference>
<dbReference type="Pfam" id="PF02518">
    <property type="entry name" value="HATPase_c"/>
    <property type="match status" value="1"/>
</dbReference>
<comment type="caution">
    <text evidence="7">The sequence shown here is derived from an EMBL/GenBank/DDBJ whole genome shotgun (WGS) entry which is preliminary data.</text>
</comment>
<dbReference type="EMBL" id="JAPDDP010000069">
    <property type="protein sequence ID" value="MDA0184154.1"/>
    <property type="molecule type" value="Genomic_DNA"/>
</dbReference>
<dbReference type="GO" id="GO:0004673">
    <property type="term" value="F:protein histidine kinase activity"/>
    <property type="evidence" value="ECO:0007669"/>
    <property type="project" value="UniProtKB-EC"/>
</dbReference>
<evidence type="ECO:0000256" key="2">
    <source>
        <dbReference type="ARBA" id="ARBA00012438"/>
    </source>
</evidence>
<dbReference type="Proteomes" id="UP001147653">
    <property type="component" value="Unassembled WGS sequence"/>
</dbReference>
<keyword evidence="4" id="KW-0902">Two-component regulatory system</keyword>
<evidence type="ECO:0000259" key="5">
    <source>
        <dbReference type="PROSITE" id="PS50042"/>
    </source>
</evidence>
<dbReference type="InterPro" id="IPR005467">
    <property type="entry name" value="His_kinase_dom"/>
</dbReference>
<dbReference type="Gene3D" id="1.10.287.130">
    <property type="match status" value="1"/>
</dbReference>
<dbReference type="InterPro" id="IPR003594">
    <property type="entry name" value="HATPase_dom"/>
</dbReference>
<dbReference type="GO" id="GO:0000160">
    <property type="term" value="P:phosphorelay signal transduction system"/>
    <property type="evidence" value="ECO:0007669"/>
    <property type="project" value="UniProtKB-KW"/>
</dbReference>
<accession>A0A9X3NDL0</accession>
<reference evidence="7" key="1">
    <citation type="submission" date="2022-10" db="EMBL/GenBank/DDBJ databases">
        <title>The WGS of Solirubrobacter phytolaccae KCTC 29190.</title>
        <authorList>
            <person name="Jiang Z."/>
        </authorList>
    </citation>
    <scope>NUCLEOTIDE SEQUENCE</scope>
    <source>
        <strain evidence="7">KCTC 29190</strain>
    </source>
</reference>
<evidence type="ECO:0000256" key="3">
    <source>
        <dbReference type="ARBA" id="ARBA00022777"/>
    </source>
</evidence>
<protein>
    <recommendedName>
        <fullName evidence="2">histidine kinase</fullName>
        <ecNumber evidence="2">2.7.13.3</ecNumber>
    </recommendedName>
</protein>
<keyword evidence="3 7" id="KW-0418">Kinase</keyword>
<name>A0A9X3NDL0_9ACTN</name>
<evidence type="ECO:0000313" key="8">
    <source>
        <dbReference type="Proteomes" id="UP001147653"/>
    </source>
</evidence>
<comment type="catalytic activity">
    <reaction evidence="1">
        <text>ATP + protein L-histidine = ADP + protein N-phospho-L-histidine.</text>
        <dbReference type="EC" id="2.7.13.3"/>
    </reaction>
</comment>
<gene>
    <name evidence="7" type="ORF">OJ997_27845</name>
</gene>
<dbReference type="Gene3D" id="3.30.565.10">
    <property type="entry name" value="Histidine kinase-like ATPase, C-terminal domain"/>
    <property type="match status" value="1"/>
</dbReference>
<evidence type="ECO:0000256" key="4">
    <source>
        <dbReference type="ARBA" id="ARBA00023012"/>
    </source>
</evidence>
<dbReference type="PANTHER" id="PTHR43065:SF48">
    <property type="entry name" value="HISTIDINE KINASE"/>
    <property type="match status" value="1"/>
</dbReference>
<dbReference type="PROSITE" id="PS50109">
    <property type="entry name" value="HIS_KIN"/>
    <property type="match status" value="1"/>
</dbReference>
<evidence type="ECO:0000259" key="6">
    <source>
        <dbReference type="PROSITE" id="PS50109"/>
    </source>
</evidence>
<keyword evidence="8" id="KW-1185">Reference proteome</keyword>
<dbReference type="PROSITE" id="PS50042">
    <property type="entry name" value="CNMP_BINDING_3"/>
    <property type="match status" value="1"/>
</dbReference>
<dbReference type="InterPro" id="IPR018490">
    <property type="entry name" value="cNMP-bd_dom_sf"/>
</dbReference>
<dbReference type="PRINTS" id="PR00344">
    <property type="entry name" value="BCTRLSENSOR"/>
</dbReference>
<feature type="domain" description="Histidine kinase" evidence="6">
    <location>
        <begin position="294"/>
        <end position="467"/>
    </location>
</feature>
<dbReference type="InterPro" id="IPR014710">
    <property type="entry name" value="RmlC-like_jellyroll"/>
</dbReference>
<evidence type="ECO:0000256" key="1">
    <source>
        <dbReference type="ARBA" id="ARBA00000085"/>
    </source>
</evidence>
<sequence>MSVPVEELRRIDLFDEVSDEGLAEFAAITPAIQTAEEGDILLEQGADSPGPLLMFDGGTRSLIKSGGGTDLGQVSNGATWIGAIAAVTESALPVTIEATSTCRYTIIPRAEFIELAIKHRSVHRKVMKVIGPVMRGINSRESSRERLTSLGTMAAGLAHELNNPAAAARRAASDLVQAMQVINYALRAFVEAGIEREDAEKLLALQKEALERSESREASSALDESDAIDAMEDILDELGITEGYRFSEPLASAGLDEDWVRRVIAITGEGTHASLKALWWVASTISAQALATELVDSTDRMSKLVKAIKTYAYMDRGGVIVADVHEGIDSTLIMLKHKIKHTNIKVERHYDQSLPQITMHGSELNQVWTNILDNALGALGEDGTITITTGPENGCIKVDIADDGPGIPEDVRSRIFDPFFTTKAPGSGTGMGLDTARRIVEQKHGGSLTFDTSDAGTTFHIWLPLEGKKK</sequence>
<dbReference type="Gene3D" id="2.60.120.10">
    <property type="entry name" value="Jelly Rolls"/>
    <property type="match status" value="1"/>
</dbReference>
<dbReference type="RefSeq" id="WP_270028572.1">
    <property type="nucleotide sequence ID" value="NZ_JAPDDP010000069.1"/>
</dbReference>
<keyword evidence="3 7" id="KW-0808">Transferase</keyword>
<dbReference type="InterPro" id="IPR000595">
    <property type="entry name" value="cNMP-bd_dom"/>
</dbReference>
<dbReference type="EC" id="2.7.13.3" evidence="2"/>
<dbReference type="PANTHER" id="PTHR43065">
    <property type="entry name" value="SENSOR HISTIDINE KINASE"/>
    <property type="match status" value="1"/>
</dbReference>
<proteinExistence type="predicted"/>
<feature type="domain" description="Cyclic nucleotide-binding" evidence="5">
    <location>
        <begin position="13"/>
        <end position="125"/>
    </location>
</feature>
<dbReference type="InterPro" id="IPR036890">
    <property type="entry name" value="HATPase_C_sf"/>
</dbReference>
<evidence type="ECO:0000313" key="7">
    <source>
        <dbReference type="EMBL" id="MDA0184154.1"/>
    </source>
</evidence>
<dbReference type="SUPFAM" id="SSF55874">
    <property type="entry name" value="ATPase domain of HSP90 chaperone/DNA topoisomerase II/histidine kinase"/>
    <property type="match status" value="1"/>
</dbReference>